<dbReference type="AlphaFoldDB" id="A0A0V0QQQ1"/>
<evidence type="ECO:0000259" key="2">
    <source>
        <dbReference type="Pfam" id="PF00169"/>
    </source>
</evidence>
<keyword evidence="4" id="KW-1185">Reference proteome</keyword>
<dbReference type="Pfam" id="PF00169">
    <property type="entry name" value="PH"/>
    <property type="match status" value="1"/>
</dbReference>
<dbReference type="Gene3D" id="2.30.29.30">
    <property type="entry name" value="Pleckstrin-homology domain (PH domain)/Phosphotyrosine-binding domain (PTB)"/>
    <property type="match status" value="1"/>
</dbReference>
<dbReference type="InParanoid" id="A0A0V0QQQ1"/>
<evidence type="ECO:0000313" key="4">
    <source>
        <dbReference type="Proteomes" id="UP000054937"/>
    </source>
</evidence>
<dbReference type="InterPro" id="IPR001849">
    <property type="entry name" value="PH_domain"/>
</dbReference>
<feature type="region of interest" description="Disordered" evidence="1">
    <location>
        <begin position="130"/>
        <end position="150"/>
    </location>
</feature>
<dbReference type="Proteomes" id="UP000054937">
    <property type="component" value="Unassembled WGS sequence"/>
</dbReference>
<feature type="domain" description="PH" evidence="2">
    <location>
        <begin position="12"/>
        <end position="105"/>
    </location>
</feature>
<comment type="caution">
    <text evidence="3">The sequence shown here is derived from an EMBL/GenBank/DDBJ whole genome shotgun (WGS) entry which is preliminary data.</text>
</comment>
<gene>
    <name evidence="3" type="ORF">PPERSA_04344</name>
</gene>
<dbReference type="EMBL" id="LDAU01000114">
    <property type="protein sequence ID" value="KRX04529.1"/>
    <property type="molecule type" value="Genomic_DNA"/>
</dbReference>
<dbReference type="SUPFAM" id="SSF50729">
    <property type="entry name" value="PH domain-like"/>
    <property type="match status" value="1"/>
</dbReference>
<dbReference type="OrthoDB" id="185175at2759"/>
<reference evidence="3 4" key="1">
    <citation type="journal article" date="2015" name="Sci. Rep.">
        <title>Genome of the facultative scuticociliatosis pathogen Pseudocohnilembus persalinus provides insight into its virulence through horizontal gene transfer.</title>
        <authorList>
            <person name="Xiong J."/>
            <person name="Wang G."/>
            <person name="Cheng J."/>
            <person name="Tian M."/>
            <person name="Pan X."/>
            <person name="Warren A."/>
            <person name="Jiang C."/>
            <person name="Yuan D."/>
            <person name="Miao W."/>
        </authorList>
    </citation>
    <scope>NUCLEOTIDE SEQUENCE [LARGE SCALE GENOMIC DNA]</scope>
    <source>
        <strain evidence="3">36N120E</strain>
    </source>
</reference>
<proteinExistence type="predicted"/>
<accession>A0A0V0QQQ1</accession>
<sequence length="239" mass="28773">MQETYSNIQKEKGVLVKQGKKFGFKIYRYFIIKGDCLLYFKSKTQQKIQGLVQLYSCKFHEVESFQKQYQYCIEIKGFSATFNIWILAEDYLKFKFYMQYLQNASRGIYRDNLFENTQISQQQIHLQQDSYRPNYKSHSKENQNNLAQNPQITSKNKEIKFVSQDLQNQNQNELQQQMEIQSNENRINDINNLEKNQNLETRRSRTNINCEEKLDGEIIQYLEHENILESQCLNFEQQF</sequence>
<organism evidence="3 4">
    <name type="scientific">Pseudocohnilembus persalinus</name>
    <name type="common">Ciliate</name>
    <dbReference type="NCBI Taxonomy" id="266149"/>
    <lineage>
        <taxon>Eukaryota</taxon>
        <taxon>Sar</taxon>
        <taxon>Alveolata</taxon>
        <taxon>Ciliophora</taxon>
        <taxon>Intramacronucleata</taxon>
        <taxon>Oligohymenophorea</taxon>
        <taxon>Scuticociliatia</taxon>
        <taxon>Philasterida</taxon>
        <taxon>Pseudocohnilembidae</taxon>
        <taxon>Pseudocohnilembus</taxon>
    </lineage>
</organism>
<evidence type="ECO:0000256" key="1">
    <source>
        <dbReference type="SAM" id="MobiDB-lite"/>
    </source>
</evidence>
<dbReference type="InterPro" id="IPR011993">
    <property type="entry name" value="PH-like_dom_sf"/>
</dbReference>
<name>A0A0V0QQQ1_PSEPJ</name>
<evidence type="ECO:0000313" key="3">
    <source>
        <dbReference type="EMBL" id="KRX04529.1"/>
    </source>
</evidence>
<protein>
    <recommendedName>
        <fullName evidence="2">PH domain-containing protein</fullName>
    </recommendedName>
</protein>